<gene>
    <name evidence="15" type="ORF">FHS56_000162</name>
</gene>
<feature type="transmembrane region" description="Helical" evidence="14">
    <location>
        <begin position="117"/>
        <end position="138"/>
    </location>
</feature>
<dbReference type="GO" id="GO:0006784">
    <property type="term" value="P:heme A biosynthetic process"/>
    <property type="evidence" value="ECO:0007669"/>
    <property type="project" value="InterPro"/>
</dbReference>
<keyword evidence="8" id="KW-0408">Iron</keyword>
<evidence type="ECO:0000256" key="1">
    <source>
        <dbReference type="ARBA" id="ARBA00004141"/>
    </source>
</evidence>
<organism evidence="15 16">
    <name type="scientific">Thermonema lapsum</name>
    <dbReference type="NCBI Taxonomy" id="28195"/>
    <lineage>
        <taxon>Bacteria</taxon>
        <taxon>Pseudomonadati</taxon>
        <taxon>Bacteroidota</taxon>
        <taxon>Cytophagia</taxon>
        <taxon>Cytophagales</taxon>
        <taxon>Thermonemataceae</taxon>
        <taxon>Thermonema</taxon>
    </lineage>
</organism>
<dbReference type="RefSeq" id="WP_166917990.1">
    <property type="nucleotide sequence ID" value="NZ_JAASRN010000001.1"/>
</dbReference>
<evidence type="ECO:0000256" key="4">
    <source>
        <dbReference type="ARBA" id="ARBA00022692"/>
    </source>
</evidence>
<keyword evidence="10" id="KW-0350">Heme biosynthesis</keyword>
<evidence type="ECO:0000313" key="16">
    <source>
        <dbReference type="Proteomes" id="UP000537126"/>
    </source>
</evidence>
<keyword evidence="9" id="KW-0411">Iron-sulfur</keyword>
<keyword evidence="12" id="KW-1015">Disulfide bond</keyword>
<dbReference type="InterPro" id="IPR045854">
    <property type="entry name" value="NO2/SO3_Rdtase_4Fe4S_sf"/>
</dbReference>
<evidence type="ECO:0000256" key="5">
    <source>
        <dbReference type="ARBA" id="ARBA00022723"/>
    </source>
</evidence>
<keyword evidence="11 14" id="KW-0472">Membrane</keyword>
<evidence type="ECO:0000256" key="9">
    <source>
        <dbReference type="ARBA" id="ARBA00023014"/>
    </source>
</evidence>
<evidence type="ECO:0000256" key="3">
    <source>
        <dbReference type="ARBA" id="ARBA00022485"/>
    </source>
</evidence>
<dbReference type="EMBL" id="JAASRN010000001">
    <property type="protein sequence ID" value="NIK72676.1"/>
    <property type="molecule type" value="Genomic_DNA"/>
</dbReference>
<feature type="transmembrane region" description="Helical" evidence="14">
    <location>
        <begin position="147"/>
        <end position="168"/>
    </location>
</feature>
<dbReference type="PANTHER" id="PTHR35457:SF1">
    <property type="entry name" value="HEME A SYNTHASE"/>
    <property type="match status" value="1"/>
</dbReference>
<protein>
    <submittedName>
        <fullName evidence="15">Cytochrome c oxidase assembly protein subunit 15</fullName>
    </submittedName>
</protein>
<comment type="pathway">
    <text evidence="13">Porphyrin-containing compound metabolism.</text>
</comment>
<evidence type="ECO:0000256" key="13">
    <source>
        <dbReference type="ARBA" id="ARBA00023444"/>
    </source>
</evidence>
<feature type="transmembrane region" description="Helical" evidence="14">
    <location>
        <begin position="273"/>
        <end position="292"/>
    </location>
</feature>
<reference evidence="15 16" key="1">
    <citation type="submission" date="2020-03" db="EMBL/GenBank/DDBJ databases">
        <title>Genomic Encyclopedia of Type Strains, Phase IV (KMG-IV): sequencing the most valuable type-strain genomes for metagenomic binning, comparative biology and taxonomic classification.</title>
        <authorList>
            <person name="Goeker M."/>
        </authorList>
    </citation>
    <scope>NUCLEOTIDE SEQUENCE [LARGE SCALE GENOMIC DNA]</scope>
    <source>
        <strain evidence="15 16">DSM 5718</strain>
    </source>
</reference>
<keyword evidence="16" id="KW-1185">Reference proteome</keyword>
<feature type="transmembrane region" description="Helical" evidence="14">
    <location>
        <begin position="12"/>
        <end position="33"/>
    </location>
</feature>
<evidence type="ECO:0000256" key="8">
    <source>
        <dbReference type="ARBA" id="ARBA00023004"/>
    </source>
</evidence>
<evidence type="ECO:0000256" key="10">
    <source>
        <dbReference type="ARBA" id="ARBA00023133"/>
    </source>
</evidence>
<dbReference type="AlphaFoldDB" id="A0A846MMB6"/>
<feature type="transmembrane region" description="Helical" evidence="14">
    <location>
        <begin position="218"/>
        <end position="236"/>
    </location>
</feature>
<keyword evidence="6 14" id="KW-1133">Transmembrane helix</keyword>
<evidence type="ECO:0000256" key="2">
    <source>
        <dbReference type="ARBA" id="ARBA00022475"/>
    </source>
</evidence>
<keyword evidence="4 14" id="KW-0812">Transmembrane</keyword>
<keyword evidence="7" id="KW-0560">Oxidoreductase</keyword>
<keyword evidence="3" id="KW-0004">4Fe-4S</keyword>
<dbReference type="Pfam" id="PF02628">
    <property type="entry name" value="COX15-CtaA"/>
    <property type="match status" value="2"/>
</dbReference>
<sequence length="357" mass="39723">MSDIQISHLRAFAVAVMACVIAFFLVVLAGGVVRSVGAGMGCPDWPKCFGQYVPPTSADELPQNYRELYAAKRKEKNERFARYLHWLGKEELAARILHDPSVYVEQPFNAAKTWTEYINRLVGALSGLVMLLTTVWAFRLRKVRKRWFWQCVGALVLLLFQAWIGSIVVSTNLLPGMITFHMLLAMALIAWMLWVWADVKTFIGIEASEQKMTAGRSWGLSAAYAFFLLLLTWQIIEGTGVREVVDVVAQQMGASARAYWVEGLQEVLPLHRLLSIGVVLTACVVAALTFMAPSPLFLKKAAAGIPALLAWEAGMGMSLAWNAMPFYWQPLHLLVAIVAWAWGFAAVSLLWKTSKTA</sequence>
<name>A0A846MMB6_9BACT</name>
<dbReference type="GO" id="GO:0046872">
    <property type="term" value="F:metal ion binding"/>
    <property type="evidence" value="ECO:0007669"/>
    <property type="project" value="UniProtKB-KW"/>
</dbReference>
<dbReference type="GO" id="GO:0016491">
    <property type="term" value="F:oxidoreductase activity"/>
    <property type="evidence" value="ECO:0007669"/>
    <property type="project" value="UniProtKB-KW"/>
</dbReference>
<dbReference type="SUPFAM" id="SSF56014">
    <property type="entry name" value="Nitrite and sulphite reductase 4Fe-4S domain-like"/>
    <property type="match status" value="1"/>
</dbReference>
<feature type="transmembrane region" description="Helical" evidence="14">
    <location>
        <begin position="304"/>
        <end position="324"/>
    </location>
</feature>
<accession>A0A846MMB6</accession>
<dbReference type="PANTHER" id="PTHR35457">
    <property type="entry name" value="HEME A SYNTHASE"/>
    <property type="match status" value="1"/>
</dbReference>
<evidence type="ECO:0000256" key="7">
    <source>
        <dbReference type="ARBA" id="ARBA00023002"/>
    </source>
</evidence>
<proteinExistence type="predicted"/>
<dbReference type="InterPro" id="IPR003780">
    <property type="entry name" value="COX15/CtaA_fam"/>
</dbReference>
<evidence type="ECO:0000256" key="14">
    <source>
        <dbReference type="SAM" id="Phobius"/>
    </source>
</evidence>
<keyword evidence="2" id="KW-1003">Cell membrane</keyword>
<evidence type="ECO:0000256" key="6">
    <source>
        <dbReference type="ARBA" id="ARBA00022989"/>
    </source>
</evidence>
<comment type="subcellular location">
    <subcellularLocation>
        <location evidence="1">Membrane</location>
        <topology evidence="1">Multi-pass membrane protein</topology>
    </subcellularLocation>
</comment>
<dbReference type="InterPro" id="IPR050450">
    <property type="entry name" value="COX15/CtaA_HemeA_synthase"/>
</dbReference>
<evidence type="ECO:0000256" key="11">
    <source>
        <dbReference type="ARBA" id="ARBA00023136"/>
    </source>
</evidence>
<comment type="caution">
    <text evidence="15">The sequence shown here is derived from an EMBL/GenBank/DDBJ whole genome shotgun (WGS) entry which is preliminary data.</text>
</comment>
<evidence type="ECO:0000313" key="15">
    <source>
        <dbReference type="EMBL" id="NIK72676.1"/>
    </source>
</evidence>
<keyword evidence="5" id="KW-0479">Metal-binding</keyword>
<dbReference type="GO" id="GO:0051539">
    <property type="term" value="F:4 iron, 4 sulfur cluster binding"/>
    <property type="evidence" value="ECO:0007669"/>
    <property type="project" value="UniProtKB-KW"/>
</dbReference>
<evidence type="ECO:0000256" key="12">
    <source>
        <dbReference type="ARBA" id="ARBA00023157"/>
    </source>
</evidence>
<feature type="transmembrane region" description="Helical" evidence="14">
    <location>
        <begin position="330"/>
        <end position="351"/>
    </location>
</feature>
<dbReference type="GO" id="GO:0016020">
    <property type="term" value="C:membrane"/>
    <property type="evidence" value="ECO:0007669"/>
    <property type="project" value="UniProtKB-SubCell"/>
</dbReference>
<feature type="transmembrane region" description="Helical" evidence="14">
    <location>
        <begin position="174"/>
        <end position="197"/>
    </location>
</feature>
<dbReference type="Proteomes" id="UP000537126">
    <property type="component" value="Unassembled WGS sequence"/>
</dbReference>